<name>X0Z985_9ZZZZ</name>
<gene>
    <name evidence="1" type="ORF">S01H1_76575</name>
</gene>
<organism evidence="1">
    <name type="scientific">marine sediment metagenome</name>
    <dbReference type="NCBI Taxonomy" id="412755"/>
    <lineage>
        <taxon>unclassified sequences</taxon>
        <taxon>metagenomes</taxon>
        <taxon>ecological metagenomes</taxon>
    </lineage>
</organism>
<protein>
    <recommendedName>
        <fullName evidence="2">Methyltransferase domain-containing protein</fullName>
    </recommendedName>
</protein>
<evidence type="ECO:0000313" key="1">
    <source>
        <dbReference type="EMBL" id="GAG45026.1"/>
    </source>
</evidence>
<comment type="caution">
    <text evidence="1">The sequence shown here is derived from an EMBL/GenBank/DDBJ whole genome shotgun (WGS) entry which is preliminary data.</text>
</comment>
<evidence type="ECO:0008006" key="2">
    <source>
        <dbReference type="Google" id="ProtNLM"/>
    </source>
</evidence>
<sequence length="179" mass="20344">MENRCNELTSDPMSSEADYFVLSNISDYQRKIFQNRYWYAVDQIKRAILRNLESPIDILDAATGSGPGAAYIAEQIKAHAYTFSVVGVDTNVDAIQYAIEHYSGVVDYWVRDIVNAATMQKWAVVVSMETLEYITPEKAHKFLNAVYMQLAPGGLFICSTPRRRPRESKVKRPGHINEM</sequence>
<dbReference type="Gene3D" id="3.40.50.150">
    <property type="entry name" value="Vaccinia Virus protein VP39"/>
    <property type="match status" value="1"/>
</dbReference>
<reference evidence="1" key="1">
    <citation type="journal article" date="2014" name="Front. Microbiol.">
        <title>High frequency of phylogenetically diverse reductive dehalogenase-homologous genes in deep subseafloor sedimentary metagenomes.</title>
        <authorList>
            <person name="Kawai M."/>
            <person name="Futagami T."/>
            <person name="Toyoda A."/>
            <person name="Takaki Y."/>
            <person name="Nishi S."/>
            <person name="Hori S."/>
            <person name="Arai W."/>
            <person name="Tsubouchi T."/>
            <person name="Morono Y."/>
            <person name="Uchiyama I."/>
            <person name="Ito T."/>
            <person name="Fujiyama A."/>
            <person name="Inagaki F."/>
            <person name="Takami H."/>
        </authorList>
    </citation>
    <scope>NUCLEOTIDE SEQUENCE</scope>
    <source>
        <strain evidence="1">Expedition CK06-06</strain>
    </source>
</reference>
<dbReference type="PANTHER" id="PTHR43861">
    <property type="entry name" value="TRANS-ACONITATE 2-METHYLTRANSFERASE-RELATED"/>
    <property type="match status" value="1"/>
</dbReference>
<accession>X0Z985</accession>
<dbReference type="AlphaFoldDB" id="X0Z985"/>
<dbReference type="Pfam" id="PF13489">
    <property type="entry name" value="Methyltransf_23"/>
    <property type="match status" value="1"/>
</dbReference>
<proteinExistence type="predicted"/>
<feature type="non-terminal residue" evidence="1">
    <location>
        <position position="179"/>
    </location>
</feature>
<dbReference type="SUPFAM" id="SSF53335">
    <property type="entry name" value="S-adenosyl-L-methionine-dependent methyltransferases"/>
    <property type="match status" value="1"/>
</dbReference>
<dbReference type="InterPro" id="IPR029063">
    <property type="entry name" value="SAM-dependent_MTases_sf"/>
</dbReference>
<dbReference type="EMBL" id="BARS01051400">
    <property type="protein sequence ID" value="GAG45026.1"/>
    <property type="molecule type" value="Genomic_DNA"/>
</dbReference>
<dbReference type="PANTHER" id="PTHR43861:SF6">
    <property type="entry name" value="METHYLTRANSFERASE TYPE 11"/>
    <property type="match status" value="1"/>
</dbReference>